<keyword evidence="4" id="KW-0732">Signal</keyword>
<dbReference type="EMBL" id="AEPW01000077">
    <property type="protein sequence ID" value="EFU76230.1"/>
    <property type="molecule type" value="Genomic_DNA"/>
</dbReference>
<dbReference type="Pfam" id="PF01473">
    <property type="entry name" value="Choline_bind_1"/>
    <property type="match status" value="1"/>
</dbReference>
<feature type="repeat" description="Cell wall-binding" evidence="2">
    <location>
        <begin position="118"/>
        <end position="137"/>
    </location>
</feature>
<evidence type="ECO:0000256" key="4">
    <source>
        <dbReference type="SAM" id="SignalP"/>
    </source>
</evidence>
<organism evidence="5 6">
    <name type="scientific">Lachnoanaerobaculum saburreum DSM 3986</name>
    <dbReference type="NCBI Taxonomy" id="887325"/>
    <lineage>
        <taxon>Bacteria</taxon>
        <taxon>Bacillati</taxon>
        <taxon>Bacillota</taxon>
        <taxon>Clostridia</taxon>
        <taxon>Lachnospirales</taxon>
        <taxon>Lachnospiraceae</taxon>
        <taxon>Lachnoanaerobaculum</taxon>
    </lineage>
</organism>
<dbReference type="HOGENOM" id="CLU_1407172_0_0_9"/>
<comment type="caution">
    <text evidence="5">The sequence shown here is derived from an EMBL/GenBank/DDBJ whole genome shotgun (WGS) entry which is preliminary data.</text>
</comment>
<feature type="repeat" description="Cell wall-binding" evidence="2">
    <location>
        <begin position="158"/>
        <end position="179"/>
    </location>
</feature>
<dbReference type="Pfam" id="PF19127">
    <property type="entry name" value="Choline_bind_3"/>
    <property type="match status" value="1"/>
</dbReference>
<sequence length="200" mass="21960">MEGYMRRLLTTITLGVGLTMGAAFAANATPSAIVIPGAHTTTVTTTTASTQPLASPSVPNATGSNSRRRGGGGSSGGGSGSGSGYRSSRNAVQSSTAGTWQKDAKGWWLSYGAGNYAKNTWVFKDDKWYYFDVEGYMLTSWRHINNNWYYMHDDGHMNTGWLRTENTHKWYYFDNSGAMWYNATTPDGYYVNNDGEYVAK</sequence>
<gene>
    <name evidence="5" type="ORF">HMPREF0381_1846</name>
</gene>
<keyword evidence="1" id="KW-0677">Repeat</keyword>
<proteinExistence type="predicted"/>
<dbReference type="PROSITE" id="PS51170">
    <property type="entry name" value="CW"/>
    <property type="match status" value="3"/>
</dbReference>
<dbReference type="Proteomes" id="UP000003434">
    <property type="component" value="Unassembled WGS sequence"/>
</dbReference>
<feature type="repeat" description="Cell wall-binding" evidence="2">
    <location>
        <begin position="138"/>
        <end position="157"/>
    </location>
</feature>
<dbReference type="AlphaFoldDB" id="E6LPG1"/>
<feature type="region of interest" description="Disordered" evidence="3">
    <location>
        <begin position="44"/>
        <end position="92"/>
    </location>
</feature>
<dbReference type="eggNOG" id="COG5263">
    <property type="taxonomic scope" value="Bacteria"/>
</dbReference>
<accession>E6LPG1</accession>
<evidence type="ECO:0000256" key="2">
    <source>
        <dbReference type="PROSITE-ProRule" id="PRU00591"/>
    </source>
</evidence>
<reference evidence="5 6" key="1">
    <citation type="submission" date="2010-12" db="EMBL/GenBank/DDBJ databases">
        <authorList>
            <person name="Muzny D."/>
            <person name="Qin X."/>
            <person name="Deng J."/>
            <person name="Jiang H."/>
            <person name="Liu Y."/>
            <person name="Qu J."/>
            <person name="Song X.-Z."/>
            <person name="Zhang L."/>
            <person name="Thornton R."/>
            <person name="Coyle M."/>
            <person name="Francisco L."/>
            <person name="Jackson L."/>
            <person name="Javaid M."/>
            <person name="Korchina V."/>
            <person name="Kovar C."/>
            <person name="Mata R."/>
            <person name="Mathew T."/>
            <person name="Ngo R."/>
            <person name="Nguyen L."/>
            <person name="Nguyen N."/>
            <person name="Okwuonu G."/>
            <person name="Ongeri F."/>
            <person name="Pham C."/>
            <person name="Simmons D."/>
            <person name="Wilczek-Boney K."/>
            <person name="Hale W."/>
            <person name="Jakkamsetti A."/>
            <person name="Pham P."/>
            <person name="Ruth R."/>
            <person name="San Lucas F."/>
            <person name="Warren J."/>
            <person name="Zhang J."/>
            <person name="Zhao Z."/>
            <person name="Zhou C."/>
            <person name="Zhu D."/>
            <person name="Lee S."/>
            <person name="Bess C."/>
            <person name="Blankenburg K."/>
            <person name="Forbes L."/>
            <person name="Fu Q."/>
            <person name="Gubbala S."/>
            <person name="Hirani K."/>
            <person name="Jayaseelan J.C."/>
            <person name="Lara F."/>
            <person name="Munidasa M."/>
            <person name="Palculict T."/>
            <person name="Patil S."/>
            <person name="Pu L.-L."/>
            <person name="Saada N."/>
            <person name="Tang L."/>
            <person name="Weissenberger G."/>
            <person name="Zhu Y."/>
            <person name="Hemphill L."/>
            <person name="Shang Y."/>
            <person name="Youmans B."/>
            <person name="Ayvaz T."/>
            <person name="Ross M."/>
            <person name="Santibanez J."/>
            <person name="Aqrawi P."/>
            <person name="Gross S."/>
            <person name="Joshi V."/>
            <person name="Fowler G."/>
            <person name="Nazareth L."/>
            <person name="Reid J."/>
            <person name="Worley K."/>
            <person name="Petrosino J."/>
            <person name="Highlander S."/>
            <person name="Gibbs R."/>
        </authorList>
    </citation>
    <scope>NUCLEOTIDE SEQUENCE [LARGE SCALE GENOMIC DNA]</scope>
    <source>
        <strain evidence="5 6">DSM 3986</strain>
    </source>
</reference>
<feature type="compositionally biased region" description="Gly residues" evidence="3">
    <location>
        <begin position="71"/>
        <end position="83"/>
    </location>
</feature>
<evidence type="ECO:0000256" key="1">
    <source>
        <dbReference type="ARBA" id="ARBA00022737"/>
    </source>
</evidence>
<dbReference type="Gene3D" id="2.10.270.10">
    <property type="entry name" value="Cholin Binding"/>
    <property type="match status" value="1"/>
</dbReference>
<feature type="chain" id="PRO_5003207842" evidence="4">
    <location>
        <begin position="26"/>
        <end position="200"/>
    </location>
</feature>
<evidence type="ECO:0000256" key="3">
    <source>
        <dbReference type="SAM" id="MobiDB-lite"/>
    </source>
</evidence>
<dbReference type="SUPFAM" id="SSF69360">
    <property type="entry name" value="Cell wall binding repeat"/>
    <property type="match status" value="1"/>
</dbReference>
<name>E6LPG1_9FIRM</name>
<protein>
    <submittedName>
        <fullName evidence="5">Lysozyme domain protein</fullName>
    </submittedName>
</protein>
<feature type="compositionally biased region" description="Polar residues" evidence="3">
    <location>
        <begin position="51"/>
        <end position="62"/>
    </location>
</feature>
<feature type="signal peptide" evidence="4">
    <location>
        <begin position="1"/>
        <end position="25"/>
    </location>
</feature>
<evidence type="ECO:0000313" key="5">
    <source>
        <dbReference type="EMBL" id="EFU76230.1"/>
    </source>
</evidence>
<evidence type="ECO:0000313" key="6">
    <source>
        <dbReference type="Proteomes" id="UP000003434"/>
    </source>
</evidence>
<dbReference type="InterPro" id="IPR018337">
    <property type="entry name" value="Cell_wall/Cho-bd_repeat"/>
</dbReference>